<gene>
    <name evidence="3" type="ORF">BKA55DRAFT_572477</name>
</gene>
<feature type="chain" id="PRO_5040262747" evidence="2">
    <location>
        <begin position="22"/>
        <end position="153"/>
    </location>
</feature>
<organism evidence="3 4">
    <name type="scientific">Fusarium redolens</name>
    <dbReference type="NCBI Taxonomy" id="48865"/>
    <lineage>
        <taxon>Eukaryota</taxon>
        <taxon>Fungi</taxon>
        <taxon>Dikarya</taxon>
        <taxon>Ascomycota</taxon>
        <taxon>Pezizomycotina</taxon>
        <taxon>Sordariomycetes</taxon>
        <taxon>Hypocreomycetidae</taxon>
        <taxon>Hypocreales</taxon>
        <taxon>Nectriaceae</taxon>
        <taxon>Fusarium</taxon>
        <taxon>Fusarium redolens species complex</taxon>
    </lineage>
</organism>
<dbReference type="AlphaFoldDB" id="A0A9P9GYW2"/>
<feature type="signal peptide" evidence="2">
    <location>
        <begin position="1"/>
        <end position="21"/>
    </location>
</feature>
<keyword evidence="4" id="KW-1185">Reference proteome</keyword>
<dbReference type="Proteomes" id="UP000720189">
    <property type="component" value="Unassembled WGS sequence"/>
</dbReference>
<proteinExistence type="predicted"/>
<evidence type="ECO:0000256" key="2">
    <source>
        <dbReference type="SAM" id="SignalP"/>
    </source>
</evidence>
<dbReference type="PANTHER" id="PTHR37842:SF2">
    <property type="entry name" value="GYLCOSYL HYDROLASE 115 C-TERMINAL DOMAIN-CONTAINING PROTEIN"/>
    <property type="match status" value="1"/>
</dbReference>
<reference evidence="3" key="1">
    <citation type="journal article" date="2021" name="Nat. Commun.">
        <title>Genetic determinants of endophytism in the Arabidopsis root mycobiome.</title>
        <authorList>
            <person name="Mesny F."/>
            <person name="Miyauchi S."/>
            <person name="Thiergart T."/>
            <person name="Pickel B."/>
            <person name="Atanasova L."/>
            <person name="Karlsson M."/>
            <person name="Huettel B."/>
            <person name="Barry K.W."/>
            <person name="Haridas S."/>
            <person name="Chen C."/>
            <person name="Bauer D."/>
            <person name="Andreopoulos W."/>
            <person name="Pangilinan J."/>
            <person name="LaButti K."/>
            <person name="Riley R."/>
            <person name="Lipzen A."/>
            <person name="Clum A."/>
            <person name="Drula E."/>
            <person name="Henrissat B."/>
            <person name="Kohler A."/>
            <person name="Grigoriev I.V."/>
            <person name="Martin F.M."/>
            <person name="Hacquard S."/>
        </authorList>
    </citation>
    <scope>NUCLEOTIDE SEQUENCE</scope>
    <source>
        <strain evidence="3">MPI-CAGE-AT-0023</strain>
    </source>
</reference>
<keyword evidence="2" id="KW-0732">Signal</keyword>
<dbReference type="GO" id="GO:0016787">
    <property type="term" value="F:hydrolase activity"/>
    <property type="evidence" value="ECO:0007669"/>
    <property type="project" value="UniProtKB-KW"/>
</dbReference>
<name>A0A9P9GYW2_FUSRE</name>
<protein>
    <submittedName>
        <fullName evidence="3">Uncharacterized protein</fullName>
    </submittedName>
</protein>
<dbReference type="InterPro" id="IPR029018">
    <property type="entry name" value="Hex-like_dom2"/>
</dbReference>
<dbReference type="GeneID" id="70223096"/>
<evidence type="ECO:0000256" key="1">
    <source>
        <dbReference type="ARBA" id="ARBA00022801"/>
    </source>
</evidence>
<keyword evidence="1" id="KW-0378">Hydrolase</keyword>
<dbReference type="EMBL" id="JAGMUX010000010">
    <property type="protein sequence ID" value="KAH7247596.1"/>
    <property type="molecule type" value="Genomic_DNA"/>
</dbReference>
<accession>A0A9P9GYW2</accession>
<dbReference type="RefSeq" id="XP_046048179.1">
    <property type="nucleotide sequence ID" value="XM_046193142.1"/>
</dbReference>
<comment type="caution">
    <text evidence="3">The sequence shown here is derived from an EMBL/GenBank/DDBJ whole genome shotgun (WGS) entry which is preliminary data.</text>
</comment>
<evidence type="ECO:0000313" key="3">
    <source>
        <dbReference type="EMBL" id="KAH7247596.1"/>
    </source>
</evidence>
<dbReference type="OrthoDB" id="4849794at2759"/>
<dbReference type="Gene3D" id="3.30.379.10">
    <property type="entry name" value="Chitobiase/beta-hexosaminidase domain 2-like"/>
    <property type="match status" value="1"/>
</dbReference>
<dbReference type="PANTHER" id="PTHR37842">
    <property type="match status" value="1"/>
</dbReference>
<sequence>MKLSRASTTLLGLLPLALCLGQQPIVAFNKSDKAFQIVGADIGTGQIRVSKDDYWGVIRAAGDLAVDFGRVTGTNFTLSNGEKDASPAKYTFDPVDVKNNTYYRTLKEKSFTGPTYSDPDAANTVIIVGTVGHSELIDTLIEDGVIDVSGILS</sequence>
<evidence type="ECO:0000313" key="4">
    <source>
        <dbReference type="Proteomes" id="UP000720189"/>
    </source>
</evidence>